<evidence type="ECO:0000256" key="1">
    <source>
        <dbReference type="ARBA" id="ARBA00023015"/>
    </source>
</evidence>
<keyword evidence="1" id="KW-0805">Transcription regulation</keyword>
<keyword evidence="2 4" id="KW-0238">DNA-binding</keyword>
<dbReference type="SUPFAM" id="SSF46689">
    <property type="entry name" value="Homeodomain-like"/>
    <property type="match status" value="1"/>
</dbReference>
<protein>
    <submittedName>
        <fullName evidence="7">TetR family transcriptional regulator</fullName>
    </submittedName>
</protein>
<dbReference type="Proteomes" id="UP000254958">
    <property type="component" value="Unassembled WGS sequence"/>
</dbReference>
<reference evidence="7 8" key="1">
    <citation type="submission" date="2018-07" db="EMBL/GenBank/DDBJ databases">
        <title>Genomic Encyclopedia of Type Strains, Phase IV (KMG-IV): sequencing the most valuable type-strain genomes for metagenomic binning, comparative biology and taxonomic classification.</title>
        <authorList>
            <person name="Goeker M."/>
        </authorList>
    </citation>
    <scope>NUCLEOTIDE SEQUENCE [LARGE SCALE GENOMIC DNA]</scope>
    <source>
        <strain evidence="7 8">DSM 5603</strain>
    </source>
</reference>
<dbReference type="Pfam" id="PF17932">
    <property type="entry name" value="TetR_C_24"/>
    <property type="match status" value="1"/>
</dbReference>
<feature type="region of interest" description="Disordered" evidence="5">
    <location>
        <begin position="224"/>
        <end position="257"/>
    </location>
</feature>
<dbReference type="InterPro" id="IPR041490">
    <property type="entry name" value="KstR2_TetR_C"/>
</dbReference>
<evidence type="ECO:0000313" key="8">
    <source>
        <dbReference type="Proteomes" id="UP000254958"/>
    </source>
</evidence>
<dbReference type="Pfam" id="PF00440">
    <property type="entry name" value="TetR_N"/>
    <property type="match status" value="1"/>
</dbReference>
<keyword evidence="8" id="KW-1185">Reference proteome</keyword>
<dbReference type="RefSeq" id="WP_245948837.1">
    <property type="nucleotide sequence ID" value="NZ_BJMI01000009.1"/>
</dbReference>
<name>A0A370G7N0_GLULI</name>
<dbReference type="Gene3D" id="1.10.10.60">
    <property type="entry name" value="Homeodomain-like"/>
    <property type="match status" value="1"/>
</dbReference>
<evidence type="ECO:0000313" key="7">
    <source>
        <dbReference type="EMBL" id="RDI39798.1"/>
    </source>
</evidence>
<dbReference type="PANTHER" id="PTHR47506">
    <property type="entry name" value="TRANSCRIPTIONAL REGULATORY PROTEIN"/>
    <property type="match status" value="1"/>
</dbReference>
<feature type="DNA-binding region" description="H-T-H motif" evidence="4">
    <location>
        <begin position="63"/>
        <end position="82"/>
    </location>
</feature>
<dbReference type="PANTHER" id="PTHR47506:SF1">
    <property type="entry name" value="HTH-TYPE TRANSCRIPTIONAL REGULATOR YJDC"/>
    <property type="match status" value="1"/>
</dbReference>
<dbReference type="EMBL" id="QQAW01000002">
    <property type="protein sequence ID" value="RDI39798.1"/>
    <property type="molecule type" value="Genomic_DNA"/>
</dbReference>
<comment type="caution">
    <text evidence="7">The sequence shown here is derived from an EMBL/GenBank/DDBJ whole genome shotgun (WGS) entry which is preliminary data.</text>
</comment>
<dbReference type="AlphaFoldDB" id="A0A370G7N0"/>
<evidence type="ECO:0000259" key="6">
    <source>
        <dbReference type="PROSITE" id="PS50977"/>
    </source>
</evidence>
<gene>
    <name evidence="7" type="ORF">C7453_102594</name>
</gene>
<keyword evidence="3" id="KW-0804">Transcription</keyword>
<dbReference type="PRINTS" id="PR00455">
    <property type="entry name" value="HTHTETR"/>
</dbReference>
<dbReference type="InterPro" id="IPR001647">
    <property type="entry name" value="HTH_TetR"/>
</dbReference>
<feature type="compositionally biased region" description="Low complexity" evidence="5">
    <location>
        <begin position="228"/>
        <end position="240"/>
    </location>
</feature>
<evidence type="ECO:0000256" key="2">
    <source>
        <dbReference type="ARBA" id="ARBA00023125"/>
    </source>
</evidence>
<evidence type="ECO:0000256" key="4">
    <source>
        <dbReference type="PROSITE-ProRule" id="PRU00335"/>
    </source>
</evidence>
<evidence type="ECO:0000256" key="3">
    <source>
        <dbReference type="ARBA" id="ARBA00023163"/>
    </source>
</evidence>
<dbReference type="PROSITE" id="PS50977">
    <property type="entry name" value="HTH_TETR_2"/>
    <property type="match status" value="1"/>
</dbReference>
<evidence type="ECO:0000256" key="5">
    <source>
        <dbReference type="SAM" id="MobiDB-lite"/>
    </source>
</evidence>
<proteinExistence type="predicted"/>
<feature type="domain" description="HTH tetR-type" evidence="6">
    <location>
        <begin position="40"/>
        <end position="100"/>
    </location>
</feature>
<dbReference type="InterPro" id="IPR009057">
    <property type="entry name" value="Homeodomain-like_sf"/>
</dbReference>
<sequence length="257" mass="28427">MTSSRTPPNRKTRAQAGGAILSAMRALPFSPNSDEAGAQAERRQEILEAAAQLFAERGYKATSIRQIADAAGMMAGSLYYHIESKESLFVEIHNRALDAAASRIFSAIAPHTAPWARLEAACTELLDIQLSLTSITLPMMNSIVSAPPDVRDALVKKRDEFESIFRNIIDDLPLPATIDRDIYRILLLRALNTANDWYRSGRMSHDQIAHQIFTIFKHQAESEADMIASPRPRSRSAAPMRRSRPARGTDAPVSSEI</sequence>
<accession>A0A370G7N0</accession>
<organism evidence="7 8">
    <name type="scientific">Gluconacetobacter liquefaciens</name>
    <name type="common">Acetobacter liquefaciens</name>
    <dbReference type="NCBI Taxonomy" id="89584"/>
    <lineage>
        <taxon>Bacteria</taxon>
        <taxon>Pseudomonadati</taxon>
        <taxon>Pseudomonadota</taxon>
        <taxon>Alphaproteobacteria</taxon>
        <taxon>Acetobacterales</taxon>
        <taxon>Acetobacteraceae</taxon>
        <taxon>Gluconacetobacter</taxon>
    </lineage>
</organism>
<dbReference type="GO" id="GO:0003677">
    <property type="term" value="F:DNA binding"/>
    <property type="evidence" value="ECO:0007669"/>
    <property type="project" value="UniProtKB-UniRule"/>
</dbReference>
<dbReference type="Gene3D" id="1.10.357.10">
    <property type="entry name" value="Tetracycline Repressor, domain 2"/>
    <property type="match status" value="1"/>
</dbReference>